<feature type="domain" description="Translocation and assembly module TamB C-terminal" evidence="6">
    <location>
        <begin position="1094"/>
        <end position="1176"/>
    </location>
</feature>
<gene>
    <name evidence="7" type="ORF">OCK74_18260</name>
</gene>
<dbReference type="GO" id="GO:0009306">
    <property type="term" value="P:protein secretion"/>
    <property type="evidence" value="ECO:0007669"/>
    <property type="project" value="InterPro"/>
</dbReference>
<keyword evidence="2 5" id="KW-0812">Transmembrane</keyword>
<dbReference type="Pfam" id="PF04357">
    <property type="entry name" value="TamB"/>
    <property type="match status" value="2"/>
</dbReference>
<evidence type="ECO:0000256" key="4">
    <source>
        <dbReference type="ARBA" id="ARBA00023136"/>
    </source>
</evidence>
<accession>A0A9X2XPJ7</accession>
<keyword evidence="4 5" id="KW-0472">Membrane</keyword>
<feature type="domain" description="Translocation and assembly module TamB C-terminal" evidence="6">
    <location>
        <begin position="1197"/>
        <end position="1641"/>
    </location>
</feature>
<organism evidence="7 8">
    <name type="scientific">Paraflavisolibacter caeni</name>
    <dbReference type="NCBI Taxonomy" id="2982496"/>
    <lineage>
        <taxon>Bacteria</taxon>
        <taxon>Pseudomonadati</taxon>
        <taxon>Bacteroidota</taxon>
        <taxon>Chitinophagia</taxon>
        <taxon>Chitinophagales</taxon>
        <taxon>Chitinophagaceae</taxon>
        <taxon>Paraflavisolibacter</taxon>
    </lineage>
</organism>
<evidence type="ECO:0000313" key="7">
    <source>
        <dbReference type="EMBL" id="MCU7551069.1"/>
    </source>
</evidence>
<dbReference type="Proteomes" id="UP001155483">
    <property type="component" value="Unassembled WGS sequence"/>
</dbReference>
<evidence type="ECO:0000256" key="3">
    <source>
        <dbReference type="ARBA" id="ARBA00022989"/>
    </source>
</evidence>
<dbReference type="InterPro" id="IPR008023">
    <property type="entry name" value="DUF748"/>
</dbReference>
<comment type="subcellular location">
    <subcellularLocation>
        <location evidence="1">Membrane</location>
        <topology evidence="1">Single-pass membrane protein</topology>
    </subcellularLocation>
</comment>
<protein>
    <submittedName>
        <fullName evidence="7">Translocation/assembly module TamB domain-containing protein</fullName>
    </submittedName>
</protein>
<sequence>MNTKEPQKETRKETSLVQKVAKVLLKIVLFLFLLVVVLFLLIFTPPVQRFATTKVENFLQKKLGTEVEIGSISFSLTGRINLENIYFEDQKKDTLLSGGQIKANVTLSKLFNNEVEVKDLVLRDITAKIKRVLPDTTFNFQYIVDAFVTQQTAQPDTAQTAPLKMALDKLTLANVAFTLNDMITGNDMFVKIGDLAARFDTIDPFSFHFDVPSLQVRDMVARIKQYKPLVEPEPISKDLAEASAPTPMNLNFGTIDLRRIDLNYANDISAFYTLLNIGQLKVDGKKIDLANNAIHLDEIVLNDSKSVIRLGKAPAAKVVKKEVKQEVAVQQQMGWKFLVDKINIDHNTFQFDDDNSPRLSSGMDYAHMHAEDLTLRAENFIMVPDSTGARITEGHMKEKSGLQLEALKGDLLYAYNQSYLKNFYIKTPGTELKRGIVLEYASYDALMKQLSQTVMDVNIDHSYVQVKDILLFAPQLRSNPAFKNPNDVWRLNMQASGTMNRLYVEALQFDGFQNTKIDASGTLASLTDPNQAGGTFTIRKLHTTRNDIATIAGPSLPKDQINLPETIDASGTLSGNASNLLTNLRINTSSGSATINGHFSNLTNPTSATYNAQVRTSGLQLGKILRNPQMGSLTGTFTANGKGFTPDAMRTDFRGVINSLGFNNYQYHNISLKGNLNGSNYKVTTEANDPNADFSLTATGSYAAKSSLKLDGFVDSIKTLPLNFTTQPLIFRGKITGDIPSLDPNNLEADVFITNALFVSDTSRLPLDTLHLVANKTDTGQYINLTSDIINAQLSGQYQLTELGTILQDNIQPYFSVAPYRKTAVKPYNIFFTADVIYDPILSVFVPGLTNMENIHATGSLSSGQGLQANISAPYILYSSNEINHALLNVATSDSGLMVTSTVDRLKSGSIHIYKVQLNAKALNNIIDFALGIDDKNGKDIYNLSGNISQPKTGDFIISLKPENLMLHYEPWTIAPNNSIALINNQIIANNFVMQKGDQQLSLQSASQTGAPPLDVRFTNFRISTITGFIQPDTLLANGIINGSITLRNLMQQPVFTSDLNISDLSFKQDTIGNIALKVNSEGNRYQTNATITGKGNDVSLTGYFEPQGSNDIALDLDLAIRRIELAALQGISGGFIKSASGSINGDVSINGTTSKPLVQGKINFDSSKISTTLLGGPLRINNETVQISEKGIHFDKFTIRDSTNNELTMDGDMLTTNFINYNFDINVRANNFKVINTTKKDNKMFYGDMVITSRMHIGGTEAEPAIDGNVTINDGTDITFVVPQVEPGVADREGVVEFVDLEAPENDSLFRAYDSLNTSAILGFDIAANIEIQKEANFNIVIDAANGDFLNLRGTAQLTAGIDPSGKTTLTGTYEIEEGGYQLTFNFLQRKFNIEKGSKIIWLGEPTNADVDITAVYIANTAPLDLVAGVVPDEQRNYYLQKLPFQLKLKLTGDLMKPQIAFDILLPEDKNYNVSHDVVSTVNTSLTQLRQESSELNKQVLALLLLNRFVGENPFESSGGGFNAESFARQSVSKLLTEQLNQLASGLIEGVDLNFDVASSDDYTTGSRRDRTDLNVGVSKRLMSDRLTVTVGSNFLLEGPQQSNQRSSNIAGNISVNYHLSKDGRYMLRFYRKDEYEGSVDGYIIETGLGFSISVDYNRFRQIFESQKKQAARAAQRQANMQQPKVQ</sequence>
<keyword evidence="8" id="KW-1185">Reference proteome</keyword>
<proteinExistence type="predicted"/>
<dbReference type="Pfam" id="PF05359">
    <property type="entry name" value="DUF748"/>
    <property type="match status" value="1"/>
</dbReference>
<dbReference type="EMBL" id="JAOTIF010000017">
    <property type="protein sequence ID" value="MCU7551069.1"/>
    <property type="molecule type" value="Genomic_DNA"/>
</dbReference>
<dbReference type="GO" id="GO:0005886">
    <property type="term" value="C:plasma membrane"/>
    <property type="evidence" value="ECO:0007669"/>
    <property type="project" value="InterPro"/>
</dbReference>
<evidence type="ECO:0000256" key="2">
    <source>
        <dbReference type="ARBA" id="ARBA00022692"/>
    </source>
</evidence>
<comment type="caution">
    <text evidence="7">The sequence shown here is derived from an EMBL/GenBank/DDBJ whole genome shotgun (WGS) entry which is preliminary data.</text>
</comment>
<name>A0A9X2XPJ7_9BACT</name>
<reference evidence="7" key="1">
    <citation type="submission" date="2022-09" db="EMBL/GenBank/DDBJ databases">
        <authorList>
            <person name="Yuan C."/>
            <person name="Ke Z."/>
        </authorList>
    </citation>
    <scope>NUCLEOTIDE SEQUENCE</scope>
    <source>
        <strain evidence="7">LB-8</strain>
    </source>
</reference>
<feature type="transmembrane region" description="Helical" evidence="5">
    <location>
        <begin position="20"/>
        <end position="43"/>
    </location>
</feature>
<keyword evidence="3 5" id="KW-1133">Transmembrane helix</keyword>
<dbReference type="PANTHER" id="PTHR36985:SF1">
    <property type="entry name" value="TRANSLOCATION AND ASSEMBLY MODULE SUBUNIT TAMB"/>
    <property type="match status" value="1"/>
</dbReference>
<dbReference type="RefSeq" id="WP_279298508.1">
    <property type="nucleotide sequence ID" value="NZ_JAOTIF010000017.1"/>
</dbReference>
<evidence type="ECO:0000256" key="1">
    <source>
        <dbReference type="ARBA" id="ARBA00004167"/>
    </source>
</evidence>
<dbReference type="InterPro" id="IPR007452">
    <property type="entry name" value="TamB_C"/>
</dbReference>
<reference evidence="7" key="2">
    <citation type="submission" date="2023-04" db="EMBL/GenBank/DDBJ databases">
        <title>Paracnuella aquatica gen. nov., sp. nov., a member of the family Chitinophagaceae isolated from a hot spring.</title>
        <authorList>
            <person name="Wang C."/>
        </authorList>
    </citation>
    <scope>NUCLEOTIDE SEQUENCE</scope>
    <source>
        <strain evidence="7">LB-8</strain>
    </source>
</reference>
<dbReference type="PANTHER" id="PTHR36985">
    <property type="entry name" value="TRANSLOCATION AND ASSEMBLY MODULE SUBUNIT TAMB"/>
    <property type="match status" value="1"/>
</dbReference>
<evidence type="ECO:0000259" key="6">
    <source>
        <dbReference type="Pfam" id="PF04357"/>
    </source>
</evidence>
<evidence type="ECO:0000313" key="8">
    <source>
        <dbReference type="Proteomes" id="UP001155483"/>
    </source>
</evidence>
<evidence type="ECO:0000256" key="5">
    <source>
        <dbReference type="SAM" id="Phobius"/>
    </source>
</evidence>